<evidence type="ECO:0000313" key="12">
    <source>
        <dbReference type="EMBL" id="KAK9694315.1"/>
    </source>
</evidence>
<evidence type="ECO:0000256" key="9">
    <source>
        <dbReference type="SAM" id="MobiDB-lite"/>
    </source>
</evidence>
<evidence type="ECO:0000256" key="7">
    <source>
        <dbReference type="ARBA" id="ARBA00023303"/>
    </source>
</evidence>
<evidence type="ECO:0000313" key="13">
    <source>
        <dbReference type="Proteomes" id="UP001458880"/>
    </source>
</evidence>
<accession>A0AAW1IWY7</accession>
<organism evidence="12 13">
    <name type="scientific">Popillia japonica</name>
    <name type="common">Japanese beetle</name>
    <dbReference type="NCBI Taxonomy" id="7064"/>
    <lineage>
        <taxon>Eukaryota</taxon>
        <taxon>Metazoa</taxon>
        <taxon>Ecdysozoa</taxon>
        <taxon>Arthropoda</taxon>
        <taxon>Hexapoda</taxon>
        <taxon>Insecta</taxon>
        <taxon>Pterygota</taxon>
        <taxon>Neoptera</taxon>
        <taxon>Endopterygota</taxon>
        <taxon>Coleoptera</taxon>
        <taxon>Polyphaga</taxon>
        <taxon>Scarabaeiformia</taxon>
        <taxon>Scarabaeidae</taxon>
        <taxon>Rutelinae</taxon>
        <taxon>Popillia</taxon>
    </lineage>
</organism>
<evidence type="ECO:0000256" key="8">
    <source>
        <dbReference type="RuleBase" id="RU003857"/>
    </source>
</evidence>
<evidence type="ECO:0000256" key="5">
    <source>
        <dbReference type="ARBA" id="ARBA00023065"/>
    </source>
</evidence>
<dbReference type="PANTHER" id="PTHR11003">
    <property type="entry name" value="POTASSIUM CHANNEL, SUBFAMILY K"/>
    <property type="match status" value="1"/>
</dbReference>
<dbReference type="PANTHER" id="PTHR11003:SF87">
    <property type="entry name" value="POTASSIUM CHANNEL DOMAIN-CONTAINING PROTEIN"/>
    <property type="match status" value="1"/>
</dbReference>
<evidence type="ECO:0000256" key="2">
    <source>
        <dbReference type="ARBA" id="ARBA00022448"/>
    </source>
</evidence>
<protein>
    <submittedName>
        <fullName evidence="12">Ion channel</fullName>
    </submittedName>
</protein>
<comment type="similarity">
    <text evidence="8">Belongs to the two pore domain potassium channel (TC 1.A.1.8) family.</text>
</comment>
<dbReference type="Proteomes" id="UP001458880">
    <property type="component" value="Unassembled WGS sequence"/>
</dbReference>
<dbReference type="PRINTS" id="PR01333">
    <property type="entry name" value="2POREKCHANEL"/>
</dbReference>
<evidence type="ECO:0000256" key="6">
    <source>
        <dbReference type="ARBA" id="ARBA00023136"/>
    </source>
</evidence>
<feature type="domain" description="Potassium channel" evidence="11">
    <location>
        <begin position="229"/>
        <end position="309"/>
    </location>
</feature>
<feature type="transmembrane region" description="Helical" evidence="10">
    <location>
        <begin position="247"/>
        <end position="264"/>
    </location>
</feature>
<feature type="transmembrane region" description="Helical" evidence="10">
    <location>
        <begin position="218"/>
        <end position="240"/>
    </location>
</feature>
<dbReference type="GO" id="GO:0030322">
    <property type="term" value="P:stabilization of membrane potential"/>
    <property type="evidence" value="ECO:0007669"/>
    <property type="project" value="TreeGrafter"/>
</dbReference>
<keyword evidence="7 8" id="KW-0407">Ion channel</keyword>
<dbReference type="GO" id="GO:0015271">
    <property type="term" value="F:outward rectifier potassium channel activity"/>
    <property type="evidence" value="ECO:0007669"/>
    <property type="project" value="TreeGrafter"/>
</dbReference>
<name>A0AAW1IWY7_POPJA</name>
<keyword evidence="5 8" id="KW-0406">Ion transport</keyword>
<evidence type="ECO:0000256" key="3">
    <source>
        <dbReference type="ARBA" id="ARBA00022692"/>
    </source>
</evidence>
<dbReference type="InterPro" id="IPR013099">
    <property type="entry name" value="K_chnl_dom"/>
</dbReference>
<feature type="region of interest" description="Disordered" evidence="9">
    <location>
        <begin position="1"/>
        <end position="21"/>
    </location>
</feature>
<reference evidence="12 13" key="1">
    <citation type="journal article" date="2024" name="BMC Genomics">
        <title>De novo assembly and annotation of Popillia japonica's genome with initial clues to its potential as an invasive pest.</title>
        <authorList>
            <person name="Cucini C."/>
            <person name="Boschi S."/>
            <person name="Funari R."/>
            <person name="Cardaioli E."/>
            <person name="Iannotti N."/>
            <person name="Marturano G."/>
            <person name="Paoli F."/>
            <person name="Bruttini M."/>
            <person name="Carapelli A."/>
            <person name="Frati F."/>
            <person name="Nardi F."/>
        </authorList>
    </citation>
    <scope>NUCLEOTIDE SEQUENCE [LARGE SCALE GENOMIC DNA]</scope>
    <source>
        <strain evidence="12">DMR45628</strain>
    </source>
</reference>
<feature type="transmembrane region" description="Helical" evidence="10">
    <location>
        <begin position="167"/>
        <end position="185"/>
    </location>
</feature>
<comment type="caution">
    <text evidence="12">The sequence shown here is derived from an EMBL/GenBank/DDBJ whole genome shotgun (WGS) entry which is preliminary data.</text>
</comment>
<sequence>MERSRSRFLRSSVRSRDSSSSRSEVSAREKIKDCCRKLVAFMCTQVGVGGLVVGYTIVGAFVFQYIETLQESESISKVKNWRYQHAEKLWVIAEDENTLNITAFRKRSNDVLTEFQLLVVEEIKKKGYNGRTVKDIWTFPAALMFSLSIITMIGYGNMVARTDMGKCVTVLYAIFGIPLYVLYFMNMGEVLAGSFRWIYTWLYECTTERHEDEPPRRVIVPSTASLWVIGGYVITGALMFSAWEQWSYLDSTYFCVTSLCKIGLGDFVPGANISESQSGNHYKLVVNFIYMLIGLGLVAMCFNLMREQIRVKISEIKEDMGQCLESTRIASARCCDKQKSLKY</sequence>
<feature type="domain" description="Potassium channel" evidence="11">
    <location>
        <begin position="134"/>
        <end position="191"/>
    </location>
</feature>
<feature type="transmembrane region" description="Helical" evidence="10">
    <location>
        <begin position="284"/>
        <end position="305"/>
    </location>
</feature>
<evidence type="ECO:0000259" key="11">
    <source>
        <dbReference type="Pfam" id="PF07885"/>
    </source>
</evidence>
<dbReference type="AlphaFoldDB" id="A0AAW1IWY7"/>
<dbReference type="Gene3D" id="1.10.287.70">
    <property type="match status" value="1"/>
</dbReference>
<evidence type="ECO:0000256" key="10">
    <source>
        <dbReference type="SAM" id="Phobius"/>
    </source>
</evidence>
<dbReference type="SUPFAM" id="SSF81324">
    <property type="entry name" value="Voltage-gated potassium channels"/>
    <property type="match status" value="2"/>
</dbReference>
<feature type="transmembrane region" description="Helical" evidence="10">
    <location>
        <begin position="136"/>
        <end position="155"/>
    </location>
</feature>
<dbReference type="InterPro" id="IPR003280">
    <property type="entry name" value="2pore_dom_K_chnl"/>
</dbReference>
<dbReference type="Pfam" id="PF07885">
    <property type="entry name" value="Ion_trans_2"/>
    <property type="match status" value="2"/>
</dbReference>
<dbReference type="GO" id="GO:0005886">
    <property type="term" value="C:plasma membrane"/>
    <property type="evidence" value="ECO:0007669"/>
    <property type="project" value="TreeGrafter"/>
</dbReference>
<keyword evidence="13" id="KW-1185">Reference proteome</keyword>
<keyword evidence="6 10" id="KW-0472">Membrane</keyword>
<feature type="transmembrane region" description="Helical" evidence="10">
    <location>
        <begin position="38"/>
        <end position="66"/>
    </location>
</feature>
<evidence type="ECO:0000256" key="4">
    <source>
        <dbReference type="ARBA" id="ARBA00022989"/>
    </source>
</evidence>
<dbReference type="GO" id="GO:0022841">
    <property type="term" value="F:potassium ion leak channel activity"/>
    <property type="evidence" value="ECO:0007669"/>
    <property type="project" value="TreeGrafter"/>
</dbReference>
<dbReference type="EMBL" id="JASPKY010000516">
    <property type="protein sequence ID" value="KAK9694315.1"/>
    <property type="molecule type" value="Genomic_DNA"/>
</dbReference>
<gene>
    <name evidence="12" type="ORF">QE152_g33623</name>
</gene>
<evidence type="ECO:0000256" key="1">
    <source>
        <dbReference type="ARBA" id="ARBA00004141"/>
    </source>
</evidence>
<keyword evidence="2 8" id="KW-0813">Transport</keyword>
<proteinExistence type="inferred from homology"/>
<keyword evidence="4 10" id="KW-1133">Transmembrane helix</keyword>
<keyword evidence="3 8" id="KW-0812">Transmembrane</keyword>
<comment type="subcellular location">
    <subcellularLocation>
        <location evidence="1">Membrane</location>
        <topology evidence="1">Multi-pass membrane protein</topology>
    </subcellularLocation>
</comment>